<dbReference type="Pfam" id="PF09835">
    <property type="entry name" value="DUF2062"/>
    <property type="match status" value="1"/>
</dbReference>
<name>A0A3B0ZCN6_9ZZZZ</name>
<accession>A0A3B0ZCN6</accession>
<evidence type="ECO:0000256" key="1">
    <source>
        <dbReference type="SAM" id="Phobius"/>
    </source>
</evidence>
<dbReference type="AlphaFoldDB" id="A0A3B0ZCN6"/>
<dbReference type="EMBL" id="UOFP01000153">
    <property type="protein sequence ID" value="VAW86720.1"/>
    <property type="molecule type" value="Genomic_DNA"/>
</dbReference>
<proteinExistence type="predicted"/>
<evidence type="ECO:0000259" key="2">
    <source>
        <dbReference type="Pfam" id="PF09835"/>
    </source>
</evidence>
<keyword evidence="1" id="KW-1133">Transmembrane helix</keyword>
<dbReference type="PANTHER" id="PTHR40547:SF1">
    <property type="entry name" value="SLL0298 PROTEIN"/>
    <property type="match status" value="1"/>
</dbReference>
<evidence type="ECO:0000313" key="3">
    <source>
        <dbReference type="EMBL" id="VAW86720.1"/>
    </source>
</evidence>
<gene>
    <name evidence="3" type="ORF">MNBD_GAMMA18-936</name>
</gene>
<organism evidence="3">
    <name type="scientific">hydrothermal vent metagenome</name>
    <dbReference type="NCBI Taxonomy" id="652676"/>
    <lineage>
        <taxon>unclassified sequences</taxon>
        <taxon>metagenomes</taxon>
        <taxon>ecological metagenomes</taxon>
    </lineage>
</organism>
<keyword evidence="1" id="KW-0472">Membrane</keyword>
<reference evidence="3" key="1">
    <citation type="submission" date="2018-06" db="EMBL/GenBank/DDBJ databases">
        <authorList>
            <person name="Zhirakovskaya E."/>
        </authorList>
    </citation>
    <scope>NUCLEOTIDE SEQUENCE</scope>
</reference>
<dbReference type="PANTHER" id="PTHR40547">
    <property type="entry name" value="SLL0298 PROTEIN"/>
    <property type="match status" value="1"/>
</dbReference>
<sequence length="176" mass="20354">MPRKFIKRLLPHHSEVKEHKYLKHLGQHLHDPNIWHLNRHSVSKAVAVGLFVMYIPLPLQMLLAAVIAIWLRVNLPIAVAVVWISNPFTMPAMFYAAYRLGAWIMGIPPQNLEFEISFEWLAQSLDGVMEPFLLGCFLTGTVLAILGYFITQLFWRIMIMRSINKRKERCSSTSKN</sequence>
<feature type="transmembrane region" description="Helical" evidence="1">
    <location>
        <begin position="45"/>
        <end position="70"/>
    </location>
</feature>
<feature type="transmembrane region" description="Helical" evidence="1">
    <location>
        <begin position="132"/>
        <end position="159"/>
    </location>
</feature>
<feature type="transmembrane region" description="Helical" evidence="1">
    <location>
        <begin position="77"/>
        <end position="98"/>
    </location>
</feature>
<protein>
    <recommendedName>
        <fullName evidence="2">DUF2062 domain-containing protein</fullName>
    </recommendedName>
</protein>
<keyword evidence="1" id="KW-0812">Transmembrane</keyword>
<dbReference type="InterPro" id="IPR018639">
    <property type="entry name" value="DUF2062"/>
</dbReference>
<feature type="domain" description="DUF2062" evidence="2">
    <location>
        <begin position="23"/>
        <end position="161"/>
    </location>
</feature>